<proteinExistence type="inferred from homology"/>
<dbReference type="PANTHER" id="PTHR42693">
    <property type="entry name" value="ARYLSULFATASE FAMILY MEMBER"/>
    <property type="match status" value="1"/>
</dbReference>
<organism evidence="6">
    <name type="scientific">marine sediment metagenome</name>
    <dbReference type="NCBI Taxonomy" id="412755"/>
    <lineage>
        <taxon>unclassified sequences</taxon>
        <taxon>metagenomes</taxon>
        <taxon>ecological metagenomes</taxon>
    </lineage>
</organism>
<evidence type="ECO:0000256" key="2">
    <source>
        <dbReference type="ARBA" id="ARBA00022723"/>
    </source>
</evidence>
<dbReference type="Gene3D" id="3.40.720.10">
    <property type="entry name" value="Alkaline Phosphatase, subunit A"/>
    <property type="match status" value="1"/>
</dbReference>
<accession>A0A0F9HKW7</accession>
<evidence type="ECO:0000259" key="5">
    <source>
        <dbReference type="Pfam" id="PF00884"/>
    </source>
</evidence>
<dbReference type="GO" id="GO:0004065">
    <property type="term" value="F:arylsulfatase activity"/>
    <property type="evidence" value="ECO:0007669"/>
    <property type="project" value="TreeGrafter"/>
</dbReference>
<sequence length="189" mass="21350">MSRPNILFVFDDQHRYTALGCSGNPIIRTPHFDRLAAGGGTFDRAFSCYALCTPFRAELFTGQWCHVNGAVDNEYKLFDGQETIAHVLGRAGYRTAFIGKWHLGHGPYPEAARHGFDELMAYNCGHGFWKSEYYANERGPIPFGCWAATGETDLAIEYLQRHKESADDAPFMLCVGWAGPHWPYEDYPE</sequence>
<comment type="similarity">
    <text evidence="1">Belongs to the sulfatase family.</text>
</comment>
<keyword evidence="2" id="KW-0479">Metal-binding</keyword>
<evidence type="ECO:0000313" key="6">
    <source>
        <dbReference type="EMBL" id="KKL75762.1"/>
    </source>
</evidence>
<feature type="non-terminal residue" evidence="6">
    <location>
        <position position="189"/>
    </location>
</feature>
<gene>
    <name evidence="6" type="ORF">LCGC14_2051640</name>
</gene>
<dbReference type="PROSITE" id="PS00149">
    <property type="entry name" value="SULFATASE_2"/>
    <property type="match status" value="1"/>
</dbReference>
<dbReference type="AlphaFoldDB" id="A0A0F9HKW7"/>
<evidence type="ECO:0000256" key="3">
    <source>
        <dbReference type="ARBA" id="ARBA00022801"/>
    </source>
</evidence>
<feature type="domain" description="Sulfatase N-terminal" evidence="5">
    <location>
        <begin position="4"/>
        <end position="186"/>
    </location>
</feature>
<evidence type="ECO:0000256" key="4">
    <source>
        <dbReference type="ARBA" id="ARBA00022837"/>
    </source>
</evidence>
<dbReference type="GO" id="GO:0046872">
    <property type="term" value="F:metal ion binding"/>
    <property type="evidence" value="ECO:0007669"/>
    <property type="project" value="UniProtKB-KW"/>
</dbReference>
<dbReference type="EMBL" id="LAZR01024256">
    <property type="protein sequence ID" value="KKL75762.1"/>
    <property type="molecule type" value="Genomic_DNA"/>
</dbReference>
<keyword evidence="3" id="KW-0378">Hydrolase</keyword>
<dbReference type="InterPro" id="IPR000917">
    <property type="entry name" value="Sulfatase_N"/>
</dbReference>
<dbReference type="SUPFAM" id="SSF53649">
    <property type="entry name" value="Alkaline phosphatase-like"/>
    <property type="match status" value="1"/>
</dbReference>
<protein>
    <recommendedName>
        <fullName evidence="5">Sulfatase N-terminal domain-containing protein</fullName>
    </recommendedName>
</protein>
<evidence type="ECO:0000256" key="1">
    <source>
        <dbReference type="ARBA" id="ARBA00008779"/>
    </source>
</evidence>
<keyword evidence="4" id="KW-0106">Calcium</keyword>
<dbReference type="InterPro" id="IPR017850">
    <property type="entry name" value="Alkaline_phosphatase_core_sf"/>
</dbReference>
<reference evidence="6" key="1">
    <citation type="journal article" date="2015" name="Nature">
        <title>Complex archaea that bridge the gap between prokaryotes and eukaryotes.</title>
        <authorList>
            <person name="Spang A."/>
            <person name="Saw J.H."/>
            <person name="Jorgensen S.L."/>
            <person name="Zaremba-Niedzwiedzka K."/>
            <person name="Martijn J."/>
            <person name="Lind A.E."/>
            <person name="van Eijk R."/>
            <person name="Schleper C."/>
            <person name="Guy L."/>
            <person name="Ettema T.J."/>
        </authorList>
    </citation>
    <scope>NUCLEOTIDE SEQUENCE</scope>
</reference>
<dbReference type="InterPro" id="IPR050738">
    <property type="entry name" value="Sulfatase"/>
</dbReference>
<name>A0A0F9HKW7_9ZZZZ</name>
<comment type="caution">
    <text evidence="6">The sequence shown here is derived from an EMBL/GenBank/DDBJ whole genome shotgun (WGS) entry which is preliminary data.</text>
</comment>
<dbReference type="InterPro" id="IPR024607">
    <property type="entry name" value="Sulfatase_CS"/>
</dbReference>
<dbReference type="Pfam" id="PF00884">
    <property type="entry name" value="Sulfatase"/>
    <property type="match status" value="1"/>
</dbReference>
<dbReference type="PANTHER" id="PTHR42693:SF53">
    <property type="entry name" value="ENDO-4-O-SULFATASE"/>
    <property type="match status" value="1"/>
</dbReference>